<dbReference type="SUPFAM" id="SSF53335">
    <property type="entry name" value="S-adenosyl-L-methionine-dependent methyltransferases"/>
    <property type="match status" value="1"/>
</dbReference>
<sequence>MIGTVTRGTTNTNRLRRVDRWMATLPVLRRTSDPLVVDLGYGASGVTALELHQRLAKARPDVDVLGLEIEPGRVRTALDQLRVVREGRTGFSPDARIDFALGGFEVPLPDGRRAAIIRAFNVLRQYDEAEVAPAWRRLVTRLQPGDPRAPAVLVDGTCDEIGRIASWVDVTADGPRHLTISLRLAELELPSVVAERLPKILIHRNIPGEPVHELMRDLDRLWRVHSPLAAYGPTQRWIAVARGMRDAGWPVRASTARWRLGELTVDWAAVAPRGFAW</sequence>
<dbReference type="AlphaFoldDB" id="A0A9W6LYH8"/>
<name>A0A9W6LYH8_9MICO</name>
<dbReference type="Proteomes" id="UP001142372">
    <property type="component" value="Unassembled WGS sequence"/>
</dbReference>
<dbReference type="InterPro" id="IPR029063">
    <property type="entry name" value="SAM-dependent_MTases_sf"/>
</dbReference>
<dbReference type="Gene3D" id="3.40.50.150">
    <property type="entry name" value="Vaccinia Virus protein VP39"/>
    <property type="match status" value="1"/>
</dbReference>
<reference evidence="1" key="1">
    <citation type="journal article" date="2014" name="Int. J. Syst. Evol. Microbiol.">
        <title>Complete genome sequence of Corynebacterium casei LMG S-19264T (=DSM 44701T), isolated from a smear-ripened cheese.</title>
        <authorList>
            <consortium name="US DOE Joint Genome Institute (JGI-PGF)"/>
            <person name="Walter F."/>
            <person name="Albersmeier A."/>
            <person name="Kalinowski J."/>
            <person name="Ruckert C."/>
        </authorList>
    </citation>
    <scope>NUCLEOTIDE SEQUENCE</scope>
    <source>
        <strain evidence="1">VKM Ac-1401</strain>
    </source>
</reference>
<protein>
    <recommendedName>
        <fullName evidence="3">Methylase</fullName>
    </recommendedName>
</protein>
<accession>A0A9W6LYH8</accession>
<evidence type="ECO:0008006" key="3">
    <source>
        <dbReference type="Google" id="ProtNLM"/>
    </source>
</evidence>
<reference evidence="1" key="2">
    <citation type="submission" date="2023-01" db="EMBL/GenBank/DDBJ databases">
        <authorList>
            <person name="Sun Q."/>
            <person name="Evtushenko L."/>
        </authorList>
    </citation>
    <scope>NUCLEOTIDE SEQUENCE</scope>
    <source>
        <strain evidence="1">VKM Ac-1401</strain>
    </source>
</reference>
<dbReference type="EMBL" id="BSEN01000001">
    <property type="protein sequence ID" value="GLJ74865.1"/>
    <property type="molecule type" value="Genomic_DNA"/>
</dbReference>
<organism evidence="1 2">
    <name type="scientific">Leifsonia poae</name>
    <dbReference type="NCBI Taxonomy" id="110933"/>
    <lineage>
        <taxon>Bacteria</taxon>
        <taxon>Bacillati</taxon>
        <taxon>Actinomycetota</taxon>
        <taxon>Actinomycetes</taxon>
        <taxon>Micrococcales</taxon>
        <taxon>Microbacteriaceae</taxon>
        <taxon>Leifsonia</taxon>
    </lineage>
</organism>
<evidence type="ECO:0000313" key="2">
    <source>
        <dbReference type="Proteomes" id="UP001142372"/>
    </source>
</evidence>
<gene>
    <name evidence="1" type="ORF">GCM10017584_04380</name>
</gene>
<keyword evidence="2" id="KW-1185">Reference proteome</keyword>
<evidence type="ECO:0000313" key="1">
    <source>
        <dbReference type="EMBL" id="GLJ74865.1"/>
    </source>
</evidence>
<proteinExistence type="predicted"/>
<comment type="caution">
    <text evidence="1">The sequence shown here is derived from an EMBL/GenBank/DDBJ whole genome shotgun (WGS) entry which is preliminary data.</text>
</comment>